<evidence type="ECO:0000313" key="13">
    <source>
        <dbReference type="EMBL" id="RVT49814.1"/>
    </source>
</evidence>
<evidence type="ECO:0000259" key="12">
    <source>
        <dbReference type="Pfam" id="PF07730"/>
    </source>
</evidence>
<keyword evidence="6" id="KW-0418">Kinase</keyword>
<feature type="transmembrane region" description="Helical" evidence="10">
    <location>
        <begin position="149"/>
        <end position="169"/>
    </location>
</feature>
<evidence type="ECO:0000256" key="5">
    <source>
        <dbReference type="ARBA" id="ARBA00022741"/>
    </source>
</evidence>
<dbReference type="GO" id="GO:0005524">
    <property type="term" value="F:ATP binding"/>
    <property type="evidence" value="ECO:0007669"/>
    <property type="project" value="UniProtKB-KW"/>
</dbReference>
<keyword evidence="7" id="KW-0067">ATP-binding</keyword>
<evidence type="ECO:0000259" key="11">
    <source>
        <dbReference type="Pfam" id="PF02518"/>
    </source>
</evidence>
<dbReference type="PANTHER" id="PTHR24421">
    <property type="entry name" value="NITRATE/NITRITE SENSOR PROTEIN NARX-RELATED"/>
    <property type="match status" value="1"/>
</dbReference>
<keyword evidence="14" id="KW-1185">Reference proteome</keyword>
<evidence type="ECO:0000313" key="14">
    <source>
        <dbReference type="Proteomes" id="UP000288178"/>
    </source>
</evidence>
<dbReference type="GO" id="GO:0046983">
    <property type="term" value="F:protein dimerization activity"/>
    <property type="evidence" value="ECO:0007669"/>
    <property type="project" value="InterPro"/>
</dbReference>
<dbReference type="InterPro" id="IPR003594">
    <property type="entry name" value="HATPase_dom"/>
</dbReference>
<name>A0A3S2U1D6_9BURK</name>
<dbReference type="AlphaFoldDB" id="A0A3S2U1D6"/>
<evidence type="ECO:0000256" key="4">
    <source>
        <dbReference type="ARBA" id="ARBA00022679"/>
    </source>
</evidence>
<dbReference type="GO" id="GO:0016020">
    <property type="term" value="C:membrane"/>
    <property type="evidence" value="ECO:0007669"/>
    <property type="project" value="InterPro"/>
</dbReference>
<keyword evidence="5" id="KW-0547">Nucleotide-binding</keyword>
<evidence type="ECO:0000256" key="6">
    <source>
        <dbReference type="ARBA" id="ARBA00022777"/>
    </source>
</evidence>
<dbReference type="InterPro" id="IPR011712">
    <property type="entry name" value="Sig_transdc_His_kin_sub3_dim/P"/>
</dbReference>
<dbReference type="InterPro" id="IPR050482">
    <property type="entry name" value="Sensor_HK_TwoCompSys"/>
</dbReference>
<evidence type="ECO:0000256" key="3">
    <source>
        <dbReference type="ARBA" id="ARBA00022553"/>
    </source>
</evidence>
<dbReference type="EMBL" id="SACT01000007">
    <property type="protein sequence ID" value="RVT49814.1"/>
    <property type="molecule type" value="Genomic_DNA"/>
</dbReference>
<evidence type="ECO:0000256" key="8">
    <source>
        <dbReference type="ARBA" id="ARBA00023012"/>
    </source>
</evidence>
<dbReference type="InterPro" id="IPR036890">
    <property type="entry name" value="HATPase_C_sf"/>
</dbReference>
<reference evidence="13 14" key="1">
    <citation type="submission" date="2019-01" db="EMBL/GenBank/DDBJ databases">
        <authorList>
            <person name="Chen W.-M."/>
        </authorList>
    </citation>
    <scope>NUCLEOTIDE SEQUENCE [LARGE SCALE GENOMIC DNA]</scope>
    <source>
        <strain evidence="13 14">ICH-3</strain>
    </source>
</reference>
<evidence type="ECO:0000256" key="7">
    <source>
        <dbReference type="ARBA" id="ARBA00022840"/>
    </source>
</evidence>
<dbReference type="Gene3D" id="1.20.5.1930">
    <property type="match status" value="1"/>
</dbReference>
<dbReference type="Pfam" id="PF02518">
    <property type="entry name" value="HATPase_c"/>
    <property type="match status" value="1"/>
</dbReference>
<accession>A0A3S2U1D6</accession>
<comment type="catalytic activity">
    <reaction evidence="1">
        <text>ATP + protein L-histidine = ADP + protein N-phospho-L-histidine.</text>
        <dbReference type="EC" id="2.7.13.3"/>
    </reaction>
</comment>
<dbReference type="Proteomes" id="UP000288178">
    <property type="component" value="Unassembled WGS sequence"/>
</dbReference>
<dbReference type="GO" id="GO:0000155">
    <property type="term" value="F:phosphorelay sensor kinase activity"/>
    <property type="evidence" value="ECO:0007669"/>
    <property type="project" value="InterPro"/>
</dbReference>
<keyword evidence="10" id="KW-0472">Membrane</keyword>
<gene>
    <name evidence="13" type="ORF">ENE75_19465</name>
</gene>
<proteinExistence type="predicted"/>
<evidence type="ECO:0000256" key="9">
    <source>
        <dbReference type="SAM" id="Coils"/>
    </source>
</evidence>
<keyword evidence="10" id="KW-1133">Transmembrane helix</keyword>
<evidence type="ECO:0000256" key="2">
    <source>
        <dbReference type="ARBA" id="ARBA00012438"/>
    </source>
</evidence>
<sequence>MPVAPGEAPDLHLELPGRLLRAAAGVLAAAVVAIAAFGAWRAAGDTEQEMAGALALATLLHRVTGLSALDDARLLAELQALQRDHPLRHLQLGLLDHDGVLRLGTVPQASTPSAPAPLRWSLDRPAGPAWTLLLGPSPDSEQREARAGLLPMLALVVAAALAVLALMRWQLQRALMPMRTLLRAIEQPRPGQPLPAMPVRELQALSDALTRAQAERERLSRRLQTVQEQTRQRLAQELHDELGQRLTAMRLDATVLQRTAASPEAAALAAGLAAQAQAAQAEVRDLLARLAPRAGDGTPAHLADLLTDLASAQRSLDVHLSLDLGDQPLSVDLANAVFRLSQEGLTNVCRHAQARQAWLTVSRHGHVLRWHLADDGVGVEDMAAASQRGSGLAGMRERIWAWGGDLLLQRHPAGGLQLSAELQVVGGDR</sequence>
<keyword evidence="4" id="KW-0808">Transferase</keyword>
<feature type="coiled-coil region" evidence="9">
    <location>
        <begin position="202"/>
        <end position="229"/>
    </location>
</feature>
<keyword evidence="9" id="KW-0175">Coiled coil</keyword>
<dbReference type="CDD" id="cd16917">
    <property type="entry name" value="HATPase_UhpB-NarQ-NarX-like"/>
    <property type="match status" value="1"/>
</dbReference>
<organism evidence="13 14">
    <name type="scientific">Rubrivivax albus</name>
    <dbReference type="NCBI Taxonomy" id="2499835"/>
    <lineage>
        <taxon>Bacteria</taxon>
        <taxon>Pseudomonadati</taxon>
        <taxon>Pseudomonadota</taxon>
        <taxon>Betaproteobacteria</taxon>
        <taxon>Burkholderiales</taxon>
        <taxon>Sphaerotilaceae</taxon>
        <taxon>Rubrivivax</taxon>
    </lineage>
</organism>
<evidence type="ECO:0000256" key="10">
    <source>
        <dbReference type="SAM" id="Phobius"/>
    </source>
</evidence>
<protein>
    <recommendedName>
        <fullName evidence="2">histidine kinase</fullName>
        <ecNumber evidence="2">2.7.13.3</ecNumber>
    </recommendedName>
</protein>
<comment type="caution">
    <text evidence="13">The sequence shown here is derived from an EMBL/GenBank/DDBJ whole genome shotgun (WGS) entry which is preliminary data.</text>
</comment>
<feature type="domain" description="Histidine kinase/HSP90-like ATPase" evidence="11">
    <location>
        <begin position="336"/>
        <end position="422"/>
    </location>
</feature>
<keyword evidence="3" id="KW-0597">Phosphoprotein</keyword>
<keyword evidence="8" id="KW-0902">Two-component regulatory system</keyword>
<evidence type="ECO:0000256" key="1">
    <source>
        <dbReference type="ARBA" id="ARBA00000085"/>
    </source>
</evidence>
<feature type="domain" description="Signal transduction histidine kinase subgroup 3 dimerisation and phosphoacceptor" evidence="12">
    <location>
        <begin position="231"/>
        <end position="293"/>
    </location>
</feature>
<feature type="transmembrane region" description="Helical" evidence="10">
    <location>
        <begin position="20"/>
        <end position="40"/>
    </location>
</feature>
<dbReference type="EC" id="2.7.13.3" evidence="2"/>
<dbReference type="SUPFAM" id="SSF55874">
    <property type="entry name" value="ATPase domain of HSP90 chaperone/DNA topoisomerase II/histidine kinase"/>
    <property type="match status" value="1"/>
</dbReference>
<dbReference type="Gene3D" id="3.30.565.10">
    <property type="entry name" value="Histidine kinase-like ATPase, C-terminal domain"/>
    <property type="match status" value="1"/>
</dbReference>
<dbReference type="Pfam" id="PF07730">
    <property type="entry name" value="HisKA_3"/>
    <property type="match status" value="1"/>
</dbReference>
<dbReference type="PANTHER" id="PTHR24421:SF10">
    <property type="entry name" value="NITRATE_NITRITE SENSOR PROTEIN NARQ"/>
    <property type="match status" value="1"/>
</dbReference>
<keyword evidence="10" id="KW-0812">Transmembrane</keyword>